<evidence type="ECO:0000313" key="1">
    <source>
        <dbReference type="EMBL" id="KIK25998.1"/>
    </source>
</evidence>
<protein>
    <submittedName>
        <fullName evidence="1">Uncharacterized protein</fullName>
    </submittedName>
</protein>
<name>A0A0D0A1T7_9AGAM</name>
<dbReference type="Proteomes" id="UP000054018">
    <property type="component" value="Unassembled WGS sequence"/>
</dbReference>
<sequence length="76" mass="8332">MRAGVIWSVLFNLQNTSEGARGKVRNGGHCTCGINQFVQGGTTDTVHIDPGWERFDEPVGRDDFDWGGAVRNPDRG</sequence>
<organism evidence="1 2">
    <name type="scientific">Pisolithus microcarpus 441</name>
    <dbReference type="NCBI Taxonomy" id="765257"/>
    <lineage>
        <taxon>Eukaryota</taxon>
        <taxon>Fungi</taxon>
        <taxon>Dikarya</taxon>
        <taxon>Basidiomycota</taxon>
        <taxon>Agaricomycotina</taxon>
        <taxon>Agaricomycetes</taxon>
        <taxon>Agaricomycetidae</taxon>
        <taxon>Boletales</taxon>
        <taxon>Sclerodermatineae</taxon>
        <taxon>Pisolithaceae</taxon>
        <taxon>Pisolithus</taxon>
    </lineage>
</organism>
<accession>A0A0D0A1T7</accession>
<dbReference type="HOGENOM" id="CLU_2655422_0_0_1"/>
<reference evidence="1 2" key="1">
    <citation type="submission" date="2014-04" db="EMBL/GenBank/DDBJ databases">
        <authorList>
            <consortium name="DOE Joint Genome Institute"/>
            <person name="Kuo A."/>
            <person name="Kohler A."/>
            <person name="Costa M.D."/>
            <person name="Nagy L.G."/>
            <person name="Floudas D."/>
            <person name="Copeland A."/>
            <person name="Barry K.W."/>
            <person name="Cichocki N."/>
            <person name="Veneault-Fourrey C."/>
            <person name="LaButti K."/>
            <person name="Lindquist E.A."/>
            <person name="Lipzen A."/>
            <person name="Lundell T."/>
            <person name="Morin E."/>
            <person name="Murat C."/>
            <person name="Sun H."/>
            <person name="Tunlid A."/>
            <person name="Henrissat B."/>
            <person name="Grigoriev I.V."/>
            <person name="Hibbett D.S."/>
            <person name="Martin F."/>
            <person name="Nordberg H.P."/>
            <person name="Cantor M.N."/>
            <person name="Hua S.X."/>
        </authorList>
    </citation>
    <scope>NUCLEOTIDE SEQUENCE [LARGE SCALE GENOMIC DNA]</scope>
    <source>
        <strain evidence="1 2">441</strain>
    </source>
</reference>
<reference evidence="2" key="2">
    <citation type="submission" date="2015-01" db="EMBL/GenBank/DDBJ databases">
        <title>Evolutionary Origins and Diversification of the Mycorrhizal Mutualists.</title>
        <authorList>
            <consortium name="DOE Joint Genome Institute"/>
            <consortium name="Mycorrhizal Genomics Consortium"/>
            <person name="Kohler A."/>
            <person name="Kuo A."/>
            <person name="Nagy L.G."/>
            <person name="Floudas D."/>
            <person name="Copeland A."/>
            <person name="Barry K.W."/>
            <person name="Cichocki N."/>
            <person name="Veneault-Fourrey C."/>
            <person name="LaButti K."/>
            <person name="Lindquist E.A."/>
            <person name="Lipzen A."/>
            <person name="Lundell T."/>
            <person name="Morin E."/>
            <person name="Murat C."/>
            <person name="Riley R."/>
            <person name="Ohm R."/>
            <person name="Sun H."/>
            <person name="Tunlid A."/>
            <person name="Henrissat B."/>
            <person name="Grigoriev I.V."/>
            <person name="Hibbett D.S."/>
            <person name="Martin F."/>
        </authorList>
    </citation>
    <scope>NUCLEOTIDE SEQUENCE [LARGE SCALE GENOMIC DNA]</scope>
    <source>
        <strain evidence="2">441</strain>
    </source>
</reference>
<dbReference type="AlphaFoldDB" id="A0A0D0A1T7"/>
<proteinExistence type="predicted"/>
<dbReference type="EMBL" id="KN833704">
    <property type="protein sequence ID" value="KIK25998.1"/>
    <property type="molecule type" value="Genomic_DNA"/>
</dbReference>
<keyword evidence="2" id="KW-1185">Reference proteome</keyword>
<gene>
    <name evidence="1" type="ORF">PISMIDRAFT_676531</name>
</gene>
<evidence type="ECO:0000313" key="2">
    <source>
        <dbReference type="Proteomes" id="UP000054018"/>
    </source>
</evidence>